<sequence>MTAEWSVENTQIVCELFAEQVDAGNRPGNYLTPNAFDEVTRQFKMRTGLDYTHTQMKNKWDKLKSDFTLFKKLKFRETGAGWDYVNNTVSQDDEWWKKAKIDIKSCGKFKKKGLANEEKLRVIFGDITTDGTDHWNPSSGIPPPSSAAVKESINVDEIEDLDLDDTEEQASQATPSSSRVRLGIIIPEKNKKPKTAQVMCEKVIRTGDIAEASHSSFQSFLKQDEANCVTSVMDEVIACGAAVDSDEFFMASELFVKRAQREMFLYMPLDSRKGWTFKSKVHWKNGCNNSKCDGSMRL</sequence>
<dbReference type="Proteomes" id="UP000015106">
    <property type="component" value="Chromosome 4"/>
</dbReference>
<accession>A0A8R7U9U2</accession>
<evidence type="ECO:0000313" key="3">
    <source>
        <dbReference type="Proteomes" id="UP000015106"/>
    </source>
</evidence>
<reference evidence="2" key="3">
    <citation type="submission" date="2022-06" db="UniProtKB">
        <authorList>
            <consortium name="EnsemblPlants"/>
        </authorList>
    </citation>
    <scope>IDENTIFICATION</scope>
</reference>
<feature type="domain" description="Myb/SANT-like" evidence="1">
    <location>
        <begin position="4"/>
        <end position="98"/>
    </location>
</feature>
<proteinExistence type="predicted"/>
<dbReference type="Pfam" id="PF12776">
    <property type="entry name" value="Myb_DNA-bind_3"/>
    <property type="match status" value="1"/>
</dbReference>
<dbReference type="EnsemblPlants" id="TuG1812G0400002556.01.T01">
    <property type="protein sequence ID" value="TuG1812G0400002556.01.T01"/>
    <property type="gene ID" value="TuG1812G0400002556.01"/>
</dbReference>
<organism evidence="2 3">
    <name type="scientific">Triticum urartu</name>
    <name type="common">Red wild einkorn</name>
    <name type="synonym">Crithodium urartu</name>
    <dbReference type="NCBI Taxonomy" id="4572"/>
    <lineage>
        <taxon>Eukaryota</taxon>
        <taxon>Viridiplantae</taxon>
        <taxon>Streptophyta</taxon>
        <taxon>Embryophyta</taxon>
        <taxon>Tracheophyta</taxon>
        <taxon>Spermatophyta</taxon>
        <taxon>Magnoliopsida</taxon>
        <taxon>Liliopsida</taxon>
        <taxon>Poales</taxon>
        <taxon>Poaceae</taxon>
        <taxon>BOP clade</taxon>
        <taxon>Pooideae</taxon>
        <taxon>Triticodae</taxon>
        <taxon>Triticeae</taxon>
        <taxon>Triticinae</taxon>
        <taxon>Triticum</taxon>
    </lineage>
</organism>
<reference evidence="2" key="2">
    <citation type="submission" date="2018-03" db="EMBL/GenBank/DDBJ databases">
        <title>The Triticum urartu genome reveals the dynamic nature of wheat genome evolution.</title>
        <authorList>
            <person name="Ling H."/>
            <person name="Ma B."/>
            <person name="Shi X."/>
            <person name="Liu H."/>
            <person name="Dong L."/>
            <person name="Sun H."/>
            <person name="Cao Y."/>
            <person name="Gao Q."/>
            <person name="Zheng S."/>
            <person name="Li Y."/>
            <person name="Yu Y."/>
            <person name="Du H."/>
            <person name="Qi M."/>
            <person name="Li Y."/>
            <person name="Yu H."/>
            <person name="Cui Y."/>
            <person name="Wang N."/>
            <person name="Chen C."/>
            <person name="Wu H."/>
            <person name="Zhao Y."/>
            <person name="Zhang J."/>
            <person name="Li Y."/>
            <person name="Zhou W."/>
            <person name="Zhang B."/>
            <person name="Hu W."/>
            <person name="Eijk M."/>
            <person name="Tang J."/>
            <person name="Witsenboer H."/>
            <person name="Zhao S."/>
            <person name="Li Z."/>
            <person name="Zhang A."/>
            <person name="Wang D."/>
            <person name="Liang C."/>
        </authorList>
    </citation>
    <scope>NUCLEOTIDE SEQUENCE [LARGE SCALE GENOMIC DNA]</scope>
    <source>
        <strain evidence="2">cv. G1812</strain>
    </source>
</reference>
<dbReference type="PANTHER" id="PTHR47851">
    <property type="entry name" value="OS06G0588700 PROTEIN-RELATED"/>
    <property type="match status" value="1"/>
</dbReference>
<evidence type="ECO:0000259" key="1">
    <source>
        <dbReference type="Pfam" id="PF12776"/>
    </source>
</evidence>
<dbReference type="Gramene" id="TuG1812G0400002556.01.T01">
    <property type="protein sequence ID" value="TuG1812G0400002556.01.T01"/>
    <property type="gene ID" value="TuG1812G0400002556.01"/>
</dbReference>
<evidence type="ECO:0000313" key="2">
    <source>
        <dbReference type="EnsemblPlants" id="TuG1812G0400002556.01.T01"/>
    </source>
</evidence>
<reference evidence="3" key="1">
    <citation type="journal article" date="2013" name="Nature">
        <title>Draft genome of the wheat A-genome progenitor Triticum urartu.</title>
        <authorList>
            <person name="Ling H.Q."/>
            <person name="Zhao S."/>
            <person name="Liu D."/>
            <person name="Wang J."/>
            <person name="Sun H."/>
            <person name="Zhang C."/>
            <person name="Fan H."/>
            <person name="Li D."/>
            <person name="Dong L."/>
            <person name="Tao Y."/>
            <person name="Gao C."/>
            <person name="Wu H."/>
            <person name="Li Y."/>
            <person name="Cui Y."/>
            <person name="Guo X."/>
            <person name="Zheng S."/>
            <person name="Wang B."/>
            <person name="Yu K."/>
            <person name="Liang Q."/>
            <person name="Yang W."/>
            <person name="Lou X."/>
            <person name="Chen J."/>
            <person name="Feng M."/>
            <person name="Jian J."/>
            <person name="Zhang X."/>
            <person name="Luo G."/>
            <person name="Jiang Y."/>
            <person name="Liu J."/>
            <person name="Wang Z."/>
            <person name="Sha Y."/>
            <person name="Zhang B."/>
            <person name="Wu H."/>
            <person name="Tang D."/>
            <person name="Shen Q."/>
            <person name="Xue P."/>
            <person name="Zou S."/>
            <person name="Wang X."/>
            <person name="Liu X."/>
            <person name="Wang F."/>
            <person name="Yang Y."/>
            <person name="An X."/>
            <person name="Dong Z."/>
            <person name="Zhang K."/>
            <person name="Zhang X."/>
            <person name="Luo M.C."/>
            <person name="Dvorak J."/>
            <person name="Tong Y."/>
            <person name="Wang J."/>
            <person name="Yang H."/>
            <person name="Li Z."/>
            <person name="Wang D."/>
            <person name="Zhang A."/>
            <person name="Wang J."/>
        </authorList>
    </citation>
    <scope>NUCLEOTIDE SEQUENCE</scope>
    <source>
        <strain evidence="3">cv. G1812</strain>
    </source>
</reference>
<dbReference type="AlphaFoldDB" id="A0A8R7U9U2"/>
<dbReference type="PANTHER" id="PTHR47851:SF7">
    <property type="entry name" value="MYB_SANT-LIKE DOMAIN-CONTAINING PROTEIN"/>
    <property type="match status" value="1"/>
</dbReference>
<name>A0A8R7U9U2_TRIUA</name>
<keyword evidence="3" id="KW-1185">Reference proteome</keyword>
<dbReference type="InterPro" id="IPR024752">
    <property type="entry name" value="Myb/SANT-like_dom"/>
</dbReference>
<protein>
    <recommendedName>
        <fullName evidence="1">Myb/SANT-like domain-containing protein</fullName>
    </recommendedName>
</protein>